<keyword evidence="3" id="KW-1185">Reference proteome</keyword>
<feature type="transmembrane region" description="Helical" evidence="1">
    <location>
        <begin position="62"/>
        <end position="85"/>
    </location>
</feature>
<proteinExistence type="predicted"/>
<keyword evidence="1" id="KW-0812">Transmembrane</keyword>
<feature type="transmembrane region" description="Helical" evidence="1">
    <location>
        <begin position="6"/>
        <end position="24"/>
    </location>
</feature>
<reference evidence="2" key="1">
    <citation type="submission" date="2021-06" db="EMBL/GenBank/DDBJ databases">
        <title>Parelaphostrongylus tenuis whole genome reference sequence.</title>
        <authorList>
            <person name="Garwood T.J."/>
            <person name="Larsen P.A."/>
            <person name="Fountain-Jones N.M."/>
            <person name="Garbe J.R."/>
            <person name="Macchietto M.G."/>
            <person name="Kania S.A."/>
            <person name="Gerhold R.W."/>
            <person name="Richards J.E."/>
            <person name="Wolf T.M."/>
        </authorList>
    </citation>
    <scope>NUCLEOTIDE SEQUENCE</scope>
    <source>
        <strain evidence="2">MNPRO001-30</strain>
        <tissue evidence="2">Meninges</tissue>
    </source>
</reference>
<dbReference type="EMBL" id="JAHQIW010005090">
    <property type="protein sequence ID" value="KAJ1364876.1"/>
    <property type="molecule type" value="Genomic_DNA"/>
</dbReference>
<dbReference type="AlphaFoldDB" id="A0AAD5NAG9"/>
<keyword evidence="1" id="KW-1133">Transmembrane helix</keyword>
<protein>
    <submittedName>
        <fullName evidence="2">Uncharacterized protein</fullName>
    </submittedName>
</protein>
<comment type="caution">
    <text evidence="2">The sequence shown here is derived from an EMBL/GenBank/DDBJ whole genome shotgun (WGS) entry which is preliminary data.</text>
</comment>
<dbReference type="Proteomes" id="UP001196413">
    <property type="component" value="Unassembled WGS sequence"/>
</dbReference>
<evidence type="ECO:0000313" key="2">
    <source>
        <dbReference type="EMBL" id="KAJ1364876.1"/>
    </source>
</evidence>
<name>A0AAD5NAG9_PARTN</name>
<accession>A0AAD5NAG9</accession>
<sequence>MIQDAAFIIVPTLTLWNIIPLFYYNLYNQIIRFYCSLLEPITPEQITVPDIRRRLTRSVHFTICWAGLQVLVALMHICVICHTGMSTNEMTRCIVNEVLRVVPEVNVDLDRFLVILNFLFCTQNVNSIYVGNDCMACFSSRTNDLLHVSIRDCHLCVFVVEVEGESGYDAYNSLIYHS</sequence>
<gene>
    <name evidence="2" type="ORF">KIN20_025065</name>
</gene>
<evidence type="ECO:0000313" key="3">
    <source>
        <dbReference type="Proteomes" id="UP001196413"/>
    </source>
</evidence>
<evidence type="ECO:0000256" key="1">
    <source>
        <dbReference type="SAM" id="Phobius"/>
    </source>
</evidence>
<keyword evidence="1" id="KW-0472">Membrane</keyword>
<organism evidence="2 3">
    <name type="scientific">Parelaphostrongylus tenuis</name>
    <name type="common">Meningeal worm</name>
    <dbReference type="NCBI Taxonomy" id="148309"/>
    <lineage>
        <taxon>Eukaryota</taxon>
        <taxon>Metazoa</taxon>
        <taxon>Ecdysozoa</taxon>
        <taxon>Nematoda</taxon>
        <taxon>Chromadorea</taxon>
        <taxon>Rhabditida</taxon>
        <taxon>Rhabditina</taxon>
        <taxon>Rhabditomorpha</taxon>
        <taxon>Strongyloidea</taxon>
        <taxon>Metastrongylidae</taxon>
        <taxon>Parelaphostrongylus</taxon>
    </lineage>
</organism>